<keyword evidence="3 7" id="KW-0285">Flavoprotein</keyword>
<keyword evidence="13" id="KW-1185">Reference proteome</keyword>
<evidence type="ECO:0000256" key="2">
    <source>
        <dbReference type="ARBA" id="ARBA00009347"/>
    </source>
</evidence>
<feature type="domain" description="Acyl-CoA dehydrogenase-like C-terminal" evidence="11">
    <location>
        <begin position="464"/>
        <end position="567"/>
    </location>
</feature>
<dbReference type="InterPro" id="IPR013786">
    <property type="entry name" value="AcylCoA_DH/ox_N"/>
</dbReference>
<evidence type="ECO:0000259" key="8">
    <source>
        <dbReference type="Pfam" id="PF00441"/>
    </source>
</evidence>
<dbReference type="Gene3D" id="1.10.540.10">
    <property type="entry name" value="Acyl-CoA dehydrogenase/oxidase, N-terminal domain"/>
    <property type="match status" value="1"/>
</dbReference>
<dbReference type="PROSITE" id="PS00073">
    <property type="entry name" value="ACYL_COA_DH_2"/>
    <property type="match status" value="1"/>
</dbReference>
<gene>
    <name evidence="12" type="ORF">ASU33_02830</name>
</gene>
<organism evidence="12 13">
    <name type="scientific">Solirubrum puertoriconensis</name>
    <dbReference type="NCBI Taxonomy" id="1751427"/>
    <lineage>
        <taxon>Bacteria</taxon>
        <taxon>Pseudomonadati</taxon>
        <taxon>Bacteroidota</taxon>
        <taxon>Cytophagia</taxon>
        <taxon>Cytophagales</taxon>
    </lineage>
</organism>
<dbReference type="Proteomes" id="UP000054223">
    <property type="component" value="Unassembled WGS sequence"/>
</dbReference>
<dbReference type="GO" id="GO:0050660">
    <property type="term" value="F:flavin adenine dinucleotide binding"/>
    <property type="evidence" value="ECO:0007669"/>
    <property type="project" value="InterPro"/>
</dbReference>
<evidence type="ECO:0000259" key="11">
    <source>
        <dbReference type="Pfam" id="PF21263"/>
    </source>
</evidence>
<dbReference type="GO" id="GO:0003995">
    <property type="term" value="F:acyl-CoA dehydrogenase activity"/>
    <property type="evidence" value="ECO:0007669"/>
    <property type="project" value="InterPro"/>
</dbReference>
<dbReference type="Pfam" id="PF21263">
    <property type="entry name" value="Acyl-CoA-dh_C"/>
    <property type="match status" value="1"/>
</dbReference>
<comment type="caution">
    <text evidence="12">The sequence shown here is derived from an EMBL/GenBank/DDBJ whole genome shotgun (WGS) entry which is preliminary data.</text>
</comment>
<dbReference type="InterPro" id="IPR046373">
    <property type="entry name" value="Acyl-CoA_Oxase/DH_mid-dom_sf"/>
</dbReference>
<dbReference type="InterPro" id="IPR036250">
    <property type="entry name" value="AcylCo_DH-like_C"/>
</dbReference>
<comment type="catalytic activity">
    <reaction evidence="6">
        <text>a 2,3-saturated acyl-CoA + A = a 2,3-dehydroacyl-CoA + AH2</text>
        <dbReference type="Rhea" id="RHEA:48608"/>
        <dbReference type="ChEBI" id="CHEBI:13193"/>
        <dbReference type="ChEBI" id="CHEBI:17499"/>
        <dbReference type="ChEBI" id="CHEBI:60015"/>
        <dbReference type="ChEBI" id="CHEBI:65111"/>
    </reaction>
</comment>
<dbReference type="InterPro" id="IPR049426">
    <property type="entry name" value="Acyl-CoA-dh-like_C"/>
</dbReference>
<dbReference type="EMBL" id="LNAL01000008">
    <property type="protein sequence ID" value="KUG06308.1"/>
    <property type="molecule type" value="Genomic_DNA"/>
</dbReference>
<name>A0A9X0L3A9_SOLP1</name>
<accession>A0A9X0L3A9</accession>
<dbReference type="PROSITE" id="PS00072">
    <property type="entry name" value="ACYL_COA_DH_1"/>
    <property type="match status" value="1"/>
</dbReference>
<keyword evidence="4 7" id="KW-0274">FAD</keyword>
<dbReference type="Gene3D" id="1.20.140.10">
    <property type="entry name" value="Butyryl-CoA Dehydrogenase, subunit A, domain 3"/>
    <property type="match status" value="2"/>
</dbReference>
<evidence type="ECO:0000256" key="6">
    <source>
        <dbReference type="ARBA" id="ARBA00052546"/>
    </source>
</evidence>
<evidence type="ECO:0000256" key="7">
    <source>
        <dbReference type="RuleBase" id="RU362125"/>
    </source>
</evidence>
<dbReference type="InterPro" id="IPR037069">
    <property type="entry name" value="AcylCoA_DH/ox_N_sf"/>
</dbReference>
<dbReference type="Gene3D" id="2.40.110.10">
    <property type="entry name" value="Butyryl-CoA Dehydrogenase, subunit A, domain 2"/>
    <property type="match status" value="1"/>
</dbReference>
<feature type="domain" description="Acyl-CoA oxidase/dehydrogenase middle" evidence="9">
    <location>
        <begin position="146"/>
        <end position="239"/>
    </location>
</feature>
<dbReference type="InterPro" id="IPR006089">
    <property type="entry name" value="Acyl-CoA_DH_CS"/>
</dbReference>
<dbReference type="FunFam" id="1.10.540.10:FF:000001">
    <property type="entry name" value="Very long-chain-specific acyl-CoA dehydrogenase, mitochondrial"/>
    <property type="match status" value="1"/>
</dbReference>
<feature type="domain" description="Acyl-CoA dehydrogenase/oxidase N-terminal" evidence="10">
    <location>
        <begin position="30"/>
        <end position="141"/>
    </location>
</feature>
<dbReference type="FunFam" id="1.20.140.10:FF:000019">
    <property type="entry name" value="Acyl-CoA dehydrogenase"/>
    <property type="match status" value="1"/>
</dbReference>
<sequence length="595" mass="65166">MEVTQQTTKGGEFIIKETDAQSVFTPADFSEEQRMMYQTCLDFVVNEVHPLLDRLDNHEEGLMADLMRKAGELGLFGVSIPAEYGGYDMDFNTSLLVTEGVGGGHSFPVAFAAHTGIGMLPILYFGTEEQKAKYIPDLTSGAKFAAYCLTEPGSGSDALGAKTKAVLTEDGNGYVLNGQKMWITNAGFADVFIVFAQVDGDKFTGFIVERGTPGLSFGNEEHKMGIKGSSTRQVFLSDCVVPKENILGEIGKGHLIAFNILNIGRIKLAAACLGAAKRVAGLSVKYANERQQFKLPIAKFGAIRQKIAQQAIRIYAVESAIYRAGMDIYRKEQELQAQGQGHNEALLGAAREFAVECAILKVEGSEVLDYVVDEGVQIYGGYGFSADYPMDRAYRDSRINRLFEGTNEINRMLSVDMILKKAMKGELDLMGPAMAVQQELMAIPDFGGEEETGLFSKEYKTIKNLKKAILMVAGTAVQKYMNSLAKEQEVLMNIADMAIKVYTAESTLLRVEKEVSLKGEDALGPQIDIARVYLADTVDLVNKSGKDAIAAMAEGDEQRLLALGLKRFTKAELFNTKEARRRIAAPLIEANDYVY</sequence>
<dbReference type="AlphaFoldDB" id="A0A9X0L3A9"/>
<evidence type="ECO:0000256" key="1">
    <source>
        <dbReference type="ARBA" id="ARBA00001974"/>
    </source>
</evidence>
<dbReference type="InterPro" id="IPR009075">
    <property type="entry name" value="AcylCo_DH/oxidase_C"/>
</dbReference>
<dbReference type="RefSeq" id="WP_059072004.1">
    <property type="nucleotide sequence ID" value="NZ_LNAL01000008.1"/>
</dbReference>
<dbReference type="InterPro" id="IPR006091">
    <property type="entry name" value="Acyl-CoA_Oxase/DH_mid-dom"/>
</dbReference>
<feature type="domain" description="Acyl-CoA dehydrogenase/oxidase C-terminal" evidence="8">
    <location>
        <begin position="251"/>
        <end position="413"/>
    </location>
</feature>
<evidence type="ECO:0000256" key="3">
    <source>
        <dbReference type="ARBA" id="ARBA00022630"/>
    </source>
</evidence>
<dbReference type="SUPFAM" id="SSF47203">
    <property type="entry name" value="Acyl-CoA dehydrogenase C-terminal domain-like"/>
    <property type="match status" value="1"/>
</dbReference>
<dbReference type="PANTHER" id="PTHR43884">
    <property type="entry name" value="ACYL-COA DEHYDROGENASE"/>
    <property type="match status" value="1"/>
</dbReference>
<evidence type="ECO:0000259" key="9">
    <source>
        <dbReference type="Pfam" id="PF02770"/>
    </source>
</evidence>
<proteinExistence type="inferred from homology"/>
<evidence type="ECO:0000313" key="12">
    <source>
        <dbReference type="EMBL" id="KUG06308.1"/>
    </source>
</evidence>
<dbReference type="PANTHER" id="PTHR43884:SF12">
    <property type="entry name" value="ISOVALERYL-COA DEHYDROGENASE, MITOCHONDRIAL-RELATED"/>
    <property type="match status" value="1"/>
</dbReference>
<dbReference type="OrthoDB" id="9764422at2"/>
<protein>
    <submittedName>
        <fullName evidence="12">Acyl-CoA dehydrogenase</fullName>
    </submittedName>
</protein>
<dbReference type="Pfam" id="PF02771">
    <property type="entry name" value="Acyl-CoA_dh_N"/>
    <property type="match status" value="1"/>
</dbReference>
<dbReference type="InterPro" id="IPR009100">
    <property type="entry name" value="AcylCoA_DH/oxidase_NM_dom_sf"/>
</dbReference>
<dbReference type="FunFam" id="2.40.110.10:FF:000001">
    <property type="entry name" value="Acyl-CoA dehydrogenase, mitochondrial"/>
    <property type="match status" value="1"/>
</dbReference>
<evidence type="ECO:0000256" key="5">
    <source>
        <dbReference type="ARBA" id="ARBA00023002"/>
    </source>
</evidence>
<comment type="similarity">
    <text evidence="2 7">Belongs to the acyl-CoA dehydrogenase family.</text>
</comment>
<evidence type="ECO:0000256" key="4">
    <source>
        <dbReference type="ARBA" id="ARBA00022827"/>
    </source>
</evidence>
<dbReference type="SUPFAM" id="SSF56645">
    <property type="entry name" value="Acyl-CoA dehydrogenase NM domain-like"/>
    <property type="match status" value="1"/>
</dbReference>
<evidence type="ECO:0000259" key="10">
    <source>
        <dbReference type="Pfam" id="PF02771"/>
    </source>
</evidence>
<evidence type="ECO:0000313" key="13">
    <source>
        <dbReference type="Proteomes" id="UP000054223"/>
    </source>
</evidence>
<keyword evidence="5 7" id="KW-0560">Oxidoreductase</keyword>
<dbReference type="Pfam" id="PF00441">
    <property type="entry name" value="Acyl-CoA_dh_1"/>
    <property type="match status" value="1"/>
</dbReference>
<comment type="cofactor">
    <cofactor evidence="1 7">
        <name>FAD</name>
        <dbReference type="ChEBI" id="CHEBI:57692"/>
    </cofactor>
</comment>
<reference evidence="12 13" key="1">
    <citation type="submission" date="2015-11" db="EMBL/GenBank/DDBJ databases">
        <title>Solirubrum puertoriconensis gen. nov. an environmental bacteria isolated in Puerto Rico.</title>
        <authorList>
            <person name="Cuebas-Irizarry M.F."/>
            <person name="Montalvo-Rodriguez R."/>
        </authorList>
    </citation>
    <scope>NUCLEOTIDE SEQUENCE [LARGE SCALE GENOMIC DNA]</scope>
    <source>
        <strain evidence="12 13">MC1A</strain>
    </source>
</reference>
<dbReference type="Pfam" id="PF02770">
    <property type="entry name" value="Acyl-CoA_dh_M"/>
    <property type="match status" value="1"/>
</dbReference>